<reference evidence="2 3" key="1">
    <citation type="journal article" date="2017" name="Gigascience">
        <title>Genome sequence of the small brown planthopper, Laodelphax striatellus.</title>
        <authorList>
            <person name="Zhu J."/>
            <person name="Jiang F."/>
            <person name="Wang X."/>
            <person name="Yang P."/>
            <person name="Bao Y."/>
            <person name="Zhao W."/>
            <person name="Wang W."/>
            <person name="Lu H."/>
            <person name="Wang Q."/>
            <person name="Cui N."/>
            <person name="Li J."/>
            <person name="Chen X."/>
            <person name="Luo L."/>
            <person name="Yu J."/>
            <person name="Kang L."/>
            <person name="Cui F."/>
        </authorList>
    </citation>
    <scope>NUCLEOTIDE SEQUENCE [LARGE SCALE GENOMIC DNA]</scope>
    <source>
        <strain evidence="2">Lst14</strain>
    </source>
</reference>
<protein>
    <submittedName>
        <fullName evidence="2">Uncharacterized protein</fullName>
    </submittedName>
</protein>
<dbReference type="AlphaFoldDB" id="A0A482XEG8"/>
<gene>
    <name evidence="2" type="ORF">LSTR_LSTR006380</name>
</gene>
<proteinExistence type="predicted"/>
<accession>A0A482XEG8</accession>
<evidence type="ECO:0000256" key="1">
    <source>
        <dbReference type="SAM" id="MobiDB-lite"/>
    </source>
</evidence>
<name>A0A482XEG8_LAOST</name>
<evidence type="ECO:0000313" key="2">
    <source>
        <dbReference type="EMBL" id="RZF43839.1"/>
    </source>
</evidence>
<dbReference type="InParanoid" id="A0A482XEG8"/>
<comment type="caution">
    <text evidence="2">The sequence shown here is derived from an EMBL/GenBank/DDBJ whole genome shotgun (WGS) entry which is preliminary data.</text>
</comment>
<feature type="region of interest" description="Disordered" evidence="1">
    <location>
        <begin position="154"/>
        <end position="181"/>
    </location>
</feature>
<keyword evidence="3" id="KW-1185">Reference proteome</keyword>
<feature type="region of interest" description="Disordered" evidence="1">
    <location>
        <begin position="88"/>
        <end position="127"/>
    </location>
</feature>
<dbReference type="EMBL" id="QKKF02012197">
    <property type="protein sequence ID" value="RZF43839.1"/>
    <property type="molecule type" value="Genomic_DNA"/>
</dbReference>
<dbReference type="Proteomes" id="UP000291343">
    <property type="component" value="Unassembled WGS sequence"/>
</dbReference>
<sequence length="181" mass="20074">MRNAWHGWPTSPSYHRLIGGVRGGQGFNEKDRTRDKMKRGRYIKGLVSELDVFRSVINIRWPGAARAVQLAAVACGCRFGSSLGPGLNLAPAVGRERSGAARRKRDRQQQQRGLQTRPAPLPGPDYLNLDDRLSPSECVYFLCGQIAFRARKQVAHLSPSPRRPPAHQPQPSGGELVLNHH</sequence>
<organism evidence="2 3">
    <name type="scientific">Laodelphax striatellus</name>
    <name type="common">Small brown planthopper</name>
    <name type="synonym">Delphax striatella</name>
    <dbReference type="NCBI Taxonomy" id="195883"/>
    <lineage>
        <taxon>Eukaryota</taxon>
        <taxon>Metazoa</taxon>
        <taxon>Ecdysozoa</taxon>
        <taxon>Arthropoda</taxon>
        <taxon>Hexapoda</taxon>
        <taxon>Insecta</taxon>
        <taxon>Pterygota</taxon>
        <taxon>Neoptera</taxon>
        <taxon>Paraneoptera</taxon>
        <taxon>Hemiptera</taxon>
        <taxon>Auchenorrhyncha</taxon>
        <taxon>Fulgoroidea</taxon>
        <taxon>Delphacidae</taxon>
        <taxon>Criomorphinae</taxon>
        <taxon>Laodelphax</taxon>
    </lineage>
</organism>
<evidence type="ECO:0000313" key="3">
    <source>
        <dbReference type="Proteomes" id="UP000291343"/>
    </source>
</evidence>